<comment type="caution">
    <text evidence="4">The sequence shown here is derived from an EMBL/GenBank/DDBJ whole genome shotgun (WGS) entry which is preliminary data.</text>
</comment>
<sequence>MNRPVRLGLIGCGVAARELHWPALQHCTADIELVAVCNRTAQKAQHFAAMAGGVDWYTDIADLLARPDIDAVDIVLPATDNLGATRMALAAGKHILVEKPLAPDADQAAEMLALAAQYPQYVCMVAENFRYASAFSRIQAWLASGRAGAVYALNWNALMSMQPDNRYLVSGWRSGQEFPGGLLLDAGVHYVAVARDLLGDVVRATLSPTQTNPQLGRYDGGALTLQSAAGATAQINLYFSSHTHQQWQLTVLAENGAATYDGRTLVLQDPSGQTRWERDDDDGYMAEFRAFAHAIRIQRAPRSDFEQAWRDMQILTGTLAQPCTWIDFA</sequence>
<name>A0A0N0GQ66_9NEIS</name>
<dbReference type="Pfam" id="PF22725">
    <property type="entry name" value="GFO_IDH_MocA_C3"/>
    <property type="match status" value="1"/>
</dbReference>
<keyword evidence="1 4" id="KW-0560">Oxidoreductase</keyword>
<dbReference type="Pfam" id="PF01408">
    <property type="entry name" value="GFO_IDH_MocA"/>
    <property type="match status" value="1"/>
</dbReference>
<evidence type="ECO:0000259" key="3">
    <source>
        <dbReference type="Pfam" id="PF22725"/>
    </source>
</evidence>
<gene>
    <name evidence="4" type="primary">afr</name>
    <name evidence="4" type="ORF">WG78_02970</name>
</gene>
<evidence type="ECO:0000313" key="4">
    <source>
        <dbReference type="EMBL" id="KPC54502.1"/>
    </source>
</evidence>
<dbReference type="InterPro" id="IPR000683">
    <property type="entry name" value="Gfo/Idh/MocA-like_OxRdtase_N"/>
</dbReference>
<keyword evidence="5" id="KW-1185">Reference proteome</keyword>
<dbReference type="STRING" id="857265.WG78_02970"/>
<dbReference type="SUPFAM" id="SSF51735">
    <property type="entry name" value="NAD(P)-binding Rossmann-fold domains"/>
    <property type="match status" value="1"/>
</dbReference>
<evidence type="ECO:0000259" key="2">
    <source>
        <dbReference type="Pfam" id="PF01408"/>
    </source>
</evidence>
<dbReference type="Gene3D" id="3.40.50.720">
    <property type="entry name" value="NAD(P)-binding Rossmann-like Domain"/>
    <property type="match status" value="1"/>
</dbReference>
<dbReference type="Proteomes" id="UP000037939">
    <property type="component" value="Unassembled WGS sequence"/>
</dbReference>
<evidence type="ECO:0000313" key="5">
    <source>
        <dbReference type="Proteomes" id="UP000037939"/>
    </source>
</evidence>
<protein>
    <submittedName>
        <fullName evidence="4">1,5-anhydro-D-fructose reductase</fullName>
        <ecNumber evidence="4">1.1.1.292</ecNumber>
    </submittedName>
</protein>
<dbReference type="EC" id="1.1.1.292" evidence="4"/>
<evidence type="ECO:0000256" key="1">
    <source>
        <dbReference type="ARBA" id="ARBA00023002"/>
    </source>
</evidence>
<dbReference type="InterPro" id="IPR055170">
    <property type="entry name" value="GFO_IDH_MocA-like_dom"/>
</dbReference>
<organism evidence="4 5">
    <name type="scientific">Amantichitinum ursilacus</name>
    <dbReference type="NCBI Taxonomy" id="857265"/>
    <lineage>
        <taxon>Bacteria</taxon>
        <taxon>Pseudomonadati</taxon>
        <taxon>Pseudomonadota</taxon>
        <taxon>Betaproteobacteria</taxon>
        <taxon>Neisseriales</taxon>
        <taxon>Chitinibacteraceae</taxon>
        <taxon>Amantichitinum</taxon>
    </lineage>
</organism>
<dbReference type="InterPro" id="IPR036291">
    <property type="entry name" value="NAD(P)-bd_dom_sf"/>
</dbReference>
<dbReference type="PANTHER" id="PTHR43818">
    <property type="entry name" value="BCDNA.GH03377"/>
    <property type="match status" value="1"/>
</dbReference>
<dbReference type="RefSeq" id="WP_053936295.1">
    <property type="nucleotide sequence ID" value="NZ_LAQT01000002.1"/>
</dbReference>
<dbReference type="PANTHER" id="PTHR43818:SF11">
    <property type="entry name" value="BCDNA.GH03377"/>
    <property type="match status" value="1"/>
</dbReference>
<dbReference type="Gene3D" id="3.30.360.10">
    <property type="entry name" value="Dihydrodipicolinate Reductase, domain 2"/>
    <property type="match status" value="1"/>
</dbReference>
<reference evidence="4 5" key="1">
    <citation type="submission" date="2015-07" db="EMBL/GenBank/DDBJ databases">
        <title>Draft genome sequence of the Amantichitinum ursilacus IGB-41, a new chitin-degrading bacterium.</title>
        <authorList>
            <person name="Kirstahler P."/>
            <person name="Guenther M."/>
            <person name="Grumaz C."/>
            <person name="Rupp S."/>
            <person name="Zibek S."/>
            <person name="Sohn K."/>
        </authorList>
    </citation>
    <scope>NUCLEOTIDE SEQUENCE [LARGE SCALE GENOMIC DNA]</scope>
    <source>
        <strain evidence="4 5">IGB-41</strain>
    </source>
</reference>
<dbReference type="InterPro" id="IPR050463">
    <property type="entry name" value="Gfo/Idh/MocA_oxidrdct_glycsds"/>
</dbReference>
<dbReference type="GO" id="GO:0000166">
    <property type="term" value="F:nucleotide binding"/>
    <property type="evidence" value="ECO:0007669"/>
    <property type="project" value="InterPro"/>
</dbReference>
<dbReference type="EMBL" id="LAQT01000002">
    <property type="protein sequence ID" value="KPC54502.1"/>
    <property type="molecule type" value="Genomic_DNA"/>
</dbReference>
<accession>A0A0N0GQ66</accession>
<dbReference type="SUPFAM" id="SSF55347">
    <property type="entry name" value="Glyceraldehyde-3-phosphate dehydrogenase-like, C-terminal domain"/>
    <property type="match status" value="1"/>
</dbReference>
<dbReference type="OrthoDB" id="8565814at2"/>
<dbReference type="GO" id="GO:0033712">
    <property type="term" value="F:1,5-anhydro-D-fructose reductase (1,5-anhydro-D-mannitol-forming) activity"/>
    <property type="evidence" value="ECO:0007669"/>
    <property type="project" value="UniProtKB-EC"/>
</dbReference>
<proteinExistence type="predicted"/>
<feature type="domain" description="GFO/IDH/MocA-like oxidoreductase" evidence="3">
    <location>
        <begin position="136"/>
        <end position="258"/>
    </location>
</feature>
<dbReference type="AlphaFoldDB" id="A0A0N0GQ66"/>
<feature type="domain" description="Gfo/Idh/MocA-like oxidoreductase N-terminal" evidence="2">
    <location>
        <begin position="6"/>
        <end position="121"/>
    </location>
</feature>